<gene>
    <name evidence="3" type="ORF">ASPCAL12987</name>
</gene>
<comment type="similarity">
    <text evidence="1">Belongs to the short-chain dehydrogenases/reductases (SDR) family.</text>
</comment>
<dbReference type="GO" id="GO:0016491">
    <property type="term" value="F:oxidoreductase activity"/>
    <property type="evidence" value="ECO:0007669"/>
    <property type="project" value="UniProtKB-KW"/>
</dbReference>
<dbReference type="EMBL" id="CDMC01000016">
    <property type="protein sequence ID" value="CEL09858.1"/>
    <property type="molecule type" value="Genomic_DNA"/>
</dbReference>
<proteinExistence type="inferred from homology"/>
<protein>
    <recommendedName>
        <fullName evidence="5">Short-chain dehydrogenase</fullName>
    </recommendedName>
</protein>
<dbReference type="STRING" id="454130.A0A0U5GBZ1"/>
<evidence type="ECO:0000256" key="1">
    <source>
        <dbReference type="ARBA" id="ARBA00006484"/>
    </source>
</evidence>
<dbReference type="InterPro" id="IPR002347">
    <property type="entry name" value="SDR_fam"/>
</dbReference>
<dbReference type="OrthoDB" id="542013at2759"/>
<accession>A0A0U5GBZ1</accession>
<dbReference type="SUPFAM" id="SSF51735">
    <property type="entry name" value="NAD(P)-binding Rossmann-fold domains"/>
    <property type="match status" value="1"/>
</dbReference>
<dbReference type="OMA" id="NCARLIL"/>
<dbReference type="Pfam" id="PF00106">
    <property type="entry name" value="adh_short"/>
    <property type="match status" value="1"/>
</dbReference>
<evidence type="ECO:0000256" key="2">
    <source>
        <dbReference type="ARBA" id="ARBA00023002"/>
    </source>
</evidence>
<evidence type="ECO:0008006" key="5">
    <source>
        <dbReference type="Google" id="ProtNLM"/>
    </source>
</evidence>
<organism evidence="3 4">
    <name type="scientific">Aspergillus calidoustus</name>
    <dbReference type="NCBI Taxonomy" id="454130"/>
    <lineage>
        <taxon>Eukaryota</taxon>
        <taxon>Fungi</taxon>
        <taxon>Dikarya</taxon>
        <taxon>Ascomycota</taxon>
        <taxon>Pezizomycotina</taxon>
        <taxon>Eurotiomycetes</taxon>
        <taxon>Eurotiomycetidae</taxon>
        <taxon>Eurotiales</taxon>
        <taxon>Aspergillaceae</taxon>
        <taxon>Aspergillus</taxon>
        <taxon>Aspergillus subgen. Nidulantes</taxon>
    </lineage>
</organism>
<dbReference type="InterPro" id="IPR036291">
    <property type="entry name" value="NAD(P)-bd_dom_sf"/>
</dbReference>
<sequence>MPTCSQAPKFVITRRLFITPLYPTHQFTNQTIIVTGANKGLGLEAARHFYRLNCARLILAVHNPDKGQAAKADILLSVKRRACSKSDTTTIQVGPLDLRSTGSTIAFADRVKTELDRVDVLVENAAIHTAVFEPVDGGRAGGSGECVEYMPACAVAVAEAAEE</sequence>
<evidence type="ECO:0000313" key="4">
    <source>
        <dbReference type="Proteomes" id="UP000054771"/>
    </source>
</evidence>
<keyword evidence="4" id="KW-1185">Reference proteome</keyword>
<dbReference type="PANTHER" id="PTHR43157:SF31">
    <property type="entry name" value="PHOSPHATIDYLINOSITOL-GLYCAN BIOSYNTHESIS CLASS F PROTEIN"/>
    <property type="match status" value="1"/>
</dbReference>
<dbReference type="PRINTS" id="PR00081">
    <property type="entry name" value="GDHRDH"/>
</dbReference>
<dbReference type="Proteomes" id="UP000054771">
    <property type="component" value="Unassembled WGS sequence"/>
</dbReference>
<reference evidence="4" key="1">
    <citation type="journal article" date="2016" name="Genome Announc.">
        <title>Draft genome sequences of fungus Aspergillus calidoustus.</title>
        <authorList>
            <person name="Horn F."/>
            <person name="Linde J."/>
            <person name="Mattern D.J."/>
            <person name="Walther G."/>
            <person name="Guthke R."/>
            <person name="Scherlach K."/>
            <person name="Martin K."/>
            <person name="Brakhage A.A."/>
            <person name="Petzke L."/>
            <person name="Valiante V."/>
        </authorList>
    </citation>
    <scope>NUCLEOTIDE SEQUENCE [LARGE SCALE GENOMIC DNA]</scope>
    <source>
        <strain evidence="4">SF006504</strain>
    </source>
</reference>
<name>A0A0U5GBZ1_ASPCI</name>
<dbReference type="AlphaFoldDB" id="A0A0U5GBZ1"/>
<evidence type="ECO:0000313" key="3">
    <source>
        <dbReference type="EMBL" id="CEL09858.1"/>
    </source>
</evidence>
<keyword evidence="2" id="KW-0560">Oxidoreductase</keyword>
<dbReference type="PANTHER" id="PTHR43157">
    <property type="entry name" value="PHOSPHATIDYLINOSITOL-GLYCAN BIOSYNTHESIS CLASS F PROTEIN-RELATED"/>
    <property type="match status" value="1"/>
</dbReference>
<dbReference type="Gene3D" id="3.40.50.720">
    <property type="entry name" value="NAD(P)-binding Rossmann-like Domain"/>
    <property type="match status" value="1"/>
</dbReference>